<keyword evidence="3" id="KW-1185">Reference proteome</keyword>
<name>A0A915Q3I3_9BILA</name>
<dbReference type="AlphaFoldDB" id="A0A915Q3I3"/>
<dbReference type="WBParaSite" id="sdigi.contig85.g3965.t1">
    <property type="protein sequence ID" value="sdigi.contig85.g3965.t1"/>
    <property type="gene ID" value="sdigi.contig85.g3965"/>
</dbReference>
<feature type="compositionally biased region" description="Basic and acidic residues" evidence="1">
    <location>
        <begin position="53"/>
        <end position="71"/>
    </location>
</feature>
<accession>A0A915Q3I3</accession>
<evidence type="ECO:0000256" key="2">
    <source>
        <dbReference type="SAM" id="Phobius"/>
    </source>
</evidence>
<evidence type="ECO:0000313" key="3">
    <source>
        <dbReference type="Proteomes" id="UP000887581"/>
    </source>
</evidence>
<sequence length="146" mass="16882">MKEKNRSSAKSSIKEEAQLPRVDDELHAKTIFEPIGVEARPAKTKPKIRSKLKWKEGLDPKEKIEESRGSDTDSGQMRLSIKSKKGNNQEPAKETTNKKSKHSDAGGWEQPIFYIIIRKILEEILIWLIIVAILIFTRLREQFRTR</sequence>
<feature type="compositionally biased region" description="Basic and acidic residues" evidence="1">
    <location>
        <begin position="1"/>
        <end position="30"/>
    </location>
</feature>
<evidence type="ECO:0000256" key="1">
    <source>
        <dbReference type="SAM" id="MobiDB-lite"/>
    </source>
</evidence>
<keyword evidence="2" id="KW-0472">Membrane</keyword>
<feature type="region of interest" description="Disordered" evidence="1">
    <location>
        <begin position="1"/>
        <end position="105"/>
    </location>
</feature>
<dbReference type="Proteomes" id="UP000887581">
    <property type="component" value="Unplaced"/>
</dbReference>
<evidence type="ECO:0000313" key="4">
    <source>
        <dbReference type="WBParaSite" id="sdigi.contig85.g3965.t1"/>
    </source>
</evidence>
<organism evidence="3 4">
    <name type="scientific">Setaria digitata</name>
    <dbReference type="NCBI Taxonomy" id="48799"/>
    <lineage>
        <taxon>Eukaryota</taxon>
        <taxon>Metazoa</taxon>
        <taxon>Ecdysozoa</taxon>
        <taxon>Nematoda</taxon>
        <taxon>Chromadorea</taxon>
        <taxon>Rhabditida</taxon>
        <taxon>Spirurina</taxon>
        <taxon>Spiruromorpha</taxon>
        <taxon>Filarioidea</taxon>
        <taxon>Setariidae</taxon>
        <taxon>Setaria</taxon>
    </lineage>
</organism>
<feature type="transmembrane region" description="Helical" evidence="2">
    <location>
        <begin position="120"/>
        <end position="139"/>
    </location>
</feature>
<keyword evidence="2" id="KW-1133">Transmembrane helix</keyword>
<proteinExistence type="predicted"/>
<protein>
    <submittedName>
        <fullName evidence="4">Uncharacterized protein</fullName>
    </submittedName>
</protein>
<keyword evidence="2" id="KW-0812">Transmembrane</keyword>
<feature type="compositionally biased region" description="Basic residues" evidence="1">
    <location>
        <begin position="42"/>
        <end position="52"/>
    </location>
</feature>
<reference evidence="4" key="1">
    <citation type="submission" date="2022-11" db="UniProtKB">
        <authorList>
            <consortium name="WormBaseParasite"/>
        </authorList>
    </citation>
    <scope>IDENTIFICATION</scope>
</reference>